<dbReference type="CDD" id="cd03426">
    <property type="entry name" value="NUDIX_CoAse_Nudt7"/>
    <property type="match status" value="1"/>
</dbReference>
<evidence type="ECO:0000256" key="3">
    <source>
        <dbReference type="ARBA" id="ARBA00022723"/>
    </source>
</evidence>
<evidence type="ECO:0000256" key="4">
    <source>
        <dbReference type="ARBA" id="ARBA00022801"/>
    </source>
</evidence>
<feature type="domain" description="Nudix hydrolase" evidence="7">
    <location>
        <begin position="85"/>
        <end position="218"/>
    </location>
</feature>
<evidence type="ECO:0000256" key="2">
    <source>
        <dbReference type="ARBA" id="ARBA00001946"/>
    </source>
</evidence>
<dbReference type="AlphaFoldDB" id="I0K9E5"/>
<sequence>MPTNLRRGREGLGSIPYIWADEPSCLGVASLLCPLSPHRMTHTAFTDFTANLQQRLQQPLPGEAAHRLMASSARTKLGIRPNERTRRSAVLILFYPYQNTIYLPLILRPQYDGVHAGQMAFPGGRMERTDRDLIQTALREAQEEIGIRVQDVKVLGKLTELFIPPSNFYVQPVVGAMKTRPDFYPDPREVDAVVEVSLDTLLDKTIVGDSQIQVRGVTVDAPYYDIQGHRVWGATAMMIAELLAVLE</sequence>
<proteinExistence type="predicted"/>
<dbReference type="InterPro" id="IPR015797">
    <property type="entry name" value="NUDIX_hydrolase-like_dom_sf"/>
</dbReference>
<dbReference type="InterPro" id="IPR000086">
    <property type="entry name" value="NUDIX_hydrolase_dom"/>
</dbReference>
<keyword evidence="3" id="KW-0479">Metal-binding</keyword>
<dbReference type="HOGENOM" id="CLU_040940_5_3_10"/>
<dbReference type="Proteomes" id="UP000011058">
    <property type="component" value="Chromosome"/>
</dbReference>
<dbReference type="Gene3D" id="3.90.79.10">
    <property type="entry name" value="Nucleoside Triphosphate Pyrophosphohydrolase"/>
    <property type="match status" value="1"/>
</dbReference>
<dbReference type="EMBL" id="HE796683">
    <property type="protein sequence ID" value="CCH00748.1"/>
    <property type="molecule type" value="Genomic_DNA"/>
</dbReference>
<dbReference type="GO" id="GO:0010945">
    <property type="term" value="F:coenzyme A diphosphatase activity"/>
    <property type="evidence" value="ECO:0007669"/>
    <property type="project" value="InterPro"/>
</dbReference>
<dbReference type="PANTHER" id="PTHR12992">
    <property type="entry name" value="NUDIX HYDROLASE"/>
    <property type="match status" value="1"/>
</dbReference>
<gene>
    <name evidence="8" type="ORF">FAES_2739</name>
</gene>
<dbReference type="GO" id="GO:0046872">
    <property type="term" value="F:metal ion binding"/>
    <property type="evidence" value="ECO:0007669"/>
    <property type="project" value="UniProtKB-KW"/>
</dbReference>
<dbReference type="PATRIC" id="fig|1166018.3.peg.4507"/>
<comment type="cofactor">
    <cofactor evidence="1">
        <name>Mn(2+)</name>
        <dbReference type="ChEBI" id="CHEBI:29035"/>
    </cofactor>
</comment>
<dbReference type="SUPFAM" id="SSF55811">
    <property type="entry name" value="Nudix"/>
    <property type="match status" value="1"/>
</dbReference>
<name>I0K9E5_9BACT</name>
<reference evidence="8 9" key="1">
    <citation type="journal article" date="2012" name="J. Bacteriol.">
        <title>Genome Sequence of Fibrella aestuarina BUZ 2T, a Filamentous Marine Bacterium.</title>
        <authorList>
            <person name="Filippini M."/>
            <person name="Qi W."/>
            <person name="Blom J."/>
            <person name="Goesmann A."/>
            <person name="Smits T.H."/>
            <person name="Bagheri H.C."/>
        </authorList>
    </citation>
    <scope>NUCLEOTIDE SEQUENCE [LARGE SCALE GENOMIC DNA]</scope>
    <source>
        <strain evidence="9">BUZ 2T</strain>
    </source>
</reference>
<evidence type="ECO:0000256" key="1">
    <source>
        <dbReference type="ARBA" id="ARBA00001936"/>
    </source>
</evidence>
<dbReference type="STRING" id="1166018.FAES_2739"/>
<dbReference type="InterPro" id="IPR045121">
    <property type="entry name" value="CoAse"/>
</dbReference>
<evidence type="ECO:0000256" key="5">
    <source>
        <dbReference type="ARBA" id="ARBA00022842"/>
    </source>
</evidence>
<dbReference type="KEGG" id="fae:FAES_2739"/>
<keyword evidence="6" id="KW-0464">Manganese</keyword>
<evidence type="ECO:0000313" key="9">
    <source>
        <dbReference type="Proteomes" id="UP000011058"/>
    </source>
</evidence>
<organism evidence="8 9">
    <name type="scientific">Fibrella aestuarina BUZ 2</name>
    <dbReference type="NCBI Taxonomy" id="1166018"/>
    <lineage>
        <taxon>Bacteria</taxon>
        <taxon>Pseudomonadati</taxon>
        <taxon>Bacteroidota</taxon>
        <taxon>Cytophagia</taxon>
        <taxon>Cytophagales</taxon>
        <taxon>Spirosomataceae</taxon>
        <taxon>Fibrella</taxon>
    </lineage>
</organism>
<dbReference type="PANTHER" id="PTHR12992:SF11">
    <property type="entry name" value="MITOCHONDRIAL COENZYME A DIPHOSPHATASE NUDT8"/>
    <property type="match status" value="1"/>
</dbReference>
<keyword evidence="5" id="KW-0460">Magnesium</keyword>
<evidence type="ECO:0000313" key="8">
    <source>
        <dbReference type="EMBL" id="CCH00748.1"/>
    </source>
</evidence>
<dbReference type="Pfam" id="PF00293">
    <property type="entry name" value="NUDIX"/>
    <property type="match status" value="1"/>
</dbReference>
<evidence type="ECO:0000256" key="6">
    <source>
        <dbReference type="ARBA" id="ARBA00023211"/>
    </source>
</evidence>
<dbReference type="PROSITE" id="PS51462">
    <property type="entry name" value="NUDIX"/>
    <property type="match status" value="1"/>
</dbReference>
<comment type="cofactor">
    <cofactor evidence="2">
        <name>Mg(2+)</name>
        <dbReference type="ChEBI" id="CHEBI:18420"/>
    </cofactor>
</comment>
<protein>
    <submittedName>
        <fullName evidence="8">NUDIX hydrolase</fullName>
    </submittedName>
</protein>
<keyword evidence="9" id="KW-1185">Reference proteome</keyword>
<dbReference type="eggNOG" id="COG0494">
    <property type="taxonomic scope" value="Bacteria"/>
</dbReference>
<keyword evidence="4 8" id="KW-0378">Hydrolase</keyword>
<evidence type="ECO:0000259" key="7">
    <source>
        <dbReference type="PROSITE" id="PS51462"/>
    </source>
</evidence>
<accession>I0K9E5</accession>